<comment type="caution">
    <text evidence="1">The sequence shown here is derived from an EMBL/GenBank/DDBJ whole genome shotgun (WGS) entry which is preliminary data.</text>
</comment>
<dbReference type="EMBL" id="AZCV01000003">
    <property type="protein sequence ID" value="KRK37733.1"/>
    <property type="molecule type" value="Genomic_DNA"/>
</dbReference>
<evidence type="ECO:0008006" key="3">
    <source>
        <dbReference type="Google" id="ProtNLM"/>
    </source>
</evidence>
<evidence type="ECO:0000313" key="2">
    <source>
        <dbReference type="Proteomes" id="UP000050909"/>
    </source>
</evidence>
<evidence type="ECO:0000313" key="1">
    <source>
        <dbReference type="EMBL" id="KRK37733.1"/>
    </source>
</evidence>
<sequence>MSSSQIEQAAVNAVLSEIEATDYLLSYISSGDKEPSWDGHIYLYNNPDHKKEHILGRAPVQVKGRSVANLTKGNKKSFQVDKADLENYKMSYGVIYLLVEIYGLKKKQIFYRNLLPLDLDEMLSKNVKGKLSIKFDKLSGNLENIVYQFLKHSKKQASWNTLEESKSESLTIFGNWDSGKTIYENWKQILEEKNYVYGSASGIKDLPIKRGYILPDFLEDGEISSIGTEAALDELTIVYHQLNSNGQVISDYRSFLTRRFESSMGKGEKFLLGVEQLYLVDDLKEVQTYDKNGDTSIIVIDDGMTLKVTKNKLNIAIAPGPVSPARIFLKELSELLSNCKIMKIIIKIHRVLPDKEQGNLMLDFLTQELDLALK</sequence>
<protein>
    <recommendedName>
        <fullName evidence="3">DUF4365 domain-containing protein</fullName>
    </recommendedName>
</protein>
<name>A0A0R1GUK4_9LACO</name>
<dbReference type="PATRIC" id="fig|1423722.3.peg.1085"/>
<accession>A0A0R1GUK4</accession>
<dbReference type="RefSeq" id="WP_056947189.1">
    <property type="nucleotide sequence ID" value="NZ_AZCV01000003.1"/>
</dbReference>
<gene>
    <name evidence="1" type="ORF">FC62_GL001063</name>
</gene>
<keyword evidence="2" id="KW-1185">Reference proteome</keyword>
<reference evidence="1 2" key="1">
    <citation type="journal article" date="2015" name="Genome Announc.">
        <title>Expanding the biotechnology potential of lactobacilli through comparative genomics of 213 strains and associated genera.</title>
        <authorList>
            <person name="Sun Z."/>
            <person name="Harris H.M."/>
            <person name="McCann A."/>
            <person name="Guo C."/>
            <person name="Argimon S."/>
            <person name="Zhang W."/>
            <person name="Yang X."/>
            <person name="Jeffery I.B."/>
            <person name="Cooney J.C."/>
            <person name="Kagawa T.F."/>
            <person name="Liu W."/>
            <person name="Song Y."/>
            <person name="Salvetti E."/>
            <person name="Wrobel A."/>
            <person name="Rasinkangas P."/>
            <person name="Parkhill J."/>
            <person name="Rea M.C."/>
            <person name="O'Sullivan O."/>
            <person name="Ritari J."/>
            <person name="Douillard F.P."/>
            <person name="Paul Ross R."/>
            <person name="Yang R."/>
            <person name="Briner A.E."/>
            <person name="Felis G.E."/>
            <person name="de Vos W.M."/>
            <person name="Barrangou R."/>
            <person name="Klaenhammer T.R."/>
            <person name="Caufield P.W."/>
            <person name="Cui Y."/>
            <person name="Zhang H."/>
            <person name="O'Toole P.W."/>
        </authorList>
    </citation>
    <scope>NUCLEOTIDE SEQUENCE [LARGE SCALE GENOMIC DNA]</scope>
    <source>
        <strain evidence="1 2">DSM 20534</strain>
    </source>
</reference>
<organism evidence="1 2">
    <name type="scientific">Amylolactobacillus amylotrophicus DSM 20534</name>
    <dbReference type="NCBI Taxonomy" id="1423722"/>
    <lineage>
        <taxon>Bacteria</taxon>
        <taxon>Bacillati</taxon>
        <taxon>Bacillota</taxon>
        <taxon>Bacilli</taxon>
        <taxon>Lactobacillales</taxon>
        <taxon>Lactobacillaceae</taxon>
        <taxon>Amylolactobacillus</taxon>
    </lineage>
</organism>
<proteinExistence type="predicted"/>
<dbReference type="AlphaFoldDB" id="A0A0R1GUK4"/>
<dbReference type="Proteomes" id="UP000050909">
    <property type="component" value="Unassembled WGS sequence"/>
</dbReference>